<proteinExistence type="predicted"/>
<feature type="chain" id="PRO_5045154869" description="DUF11 domain-containing protein" evidence="1">
    <location>
        <begin position="26"/>
        <end position="531"/>
    </location>
</feature>
<comment type="caution">
    <text evidence="3">The sequence shown here is derived from an EMBL/GenBank/DDBJ whole genome shotgun (WGS) entry which is preliminary data.</text>
</comment>
<dbReference type="InterPro" id="IPR001434">
    <property type="entry name" value="OmcB-like_DUF11"/>
</dbReference>
<accession>A0ABN3W1F4</accession>
<dbReference type="Proteomes" id="UP001500831">
    <property type="component" value="Unassembled WGS sequence"/>
</dbReference>
<evidence type="ECO:0000313" key="3">
    <source>
        <dbReference type="EMBL" id="GAA2884723.1"/>
    </source>
</evidence>
<feature type="domain" description="DUF11" evidence="2">
    <location>
        <begin position="237"/>
        <end position="284"/>
    </location>
</feature>
<keyword evidence="4" id="KW-1185">Reference proteome</keyword>
<dbReference type="Gene3D" id="2.60.40.1170">
    <property type="entry name" value="Mu homology domain, subdomain B"/>
    <property type="match status" value="1"/>
</dbReference>
<dbReference type="PANTHER" id="PTHR34819:SF3">
    <property type="entry name" value="CELL SURFACE PROTEIN"/>
    <property type="match status" value="1"/>
</dbReference>
<feature type="domain" description="DUF11" evidence="2">
    <location>
        <begin position="394"/>
        <end position="506"/>
    </location>
</feature>
<keyword evidence="1" id="KW-0732">Signal</keyword>
<reference evidence="3 4" key="1">
    <citation type="journal article" date="2019" name="Int. J. Syst. Evol. Microbiol.">
        <title>The Global Catalogue of Microorganisms (GCM) 10K type strain sequencing project: providing services to taxonomists for standard genome sequencing and annotation.</title>
        <authorList>
            <consortium name="The Broad Institute Genomics Platform"/>
            <consortium name="The Broad Institute Genome Sequencing Center for Infectious Disease"/>
            <person name="Wu L."/>
            <person name="Ma J."/>
        </authorList>
    </citation>
    <scope>NUCLEOTIDE SEQUENCE [LARGE SCALE GENOMIC DNA]</scope>
    <source>
        <strain evidence="3 4">JCM 6242</strain>
    </source>
</reference>
<dbReference type="SUPFAM" id="SSF49401">
    <property type="entry name" value="Bacterial adhesins"/>
    <property type="match status" value="1"/>
</dbReference>
<dbReference type="Pfam" id="PF01345">
    <property type="entry name" value="DUF11"/>
    <property type="match status" value="2"/>
</dbReference>
<evidence type="ECO:0000313" key="4">
    <source>
        <dbReference type="Proteomes" id="UP001500831"/>
    </source>
</evidence>
<dbReference type="InterPro" id="IPR051172">
    <property type="entry name" value="Chlamydia_OmcB"/>
</dbReference>
<dbReference type="NCBIfam" id="TIGR01451">
    <property type="entry name" value="B_ant_repeat"/>
    <property type="match status" value="2"/>
</dbReference>
<dbReference type="Gene3D" id="2.60.40.740">
    <property type="match status" value="1"/>
</dbReference>
<evidence type="ECO:0000256" key="1">
    <source>
        <dbReference type="SAM" id="SignalP"/>
    </source>
</evidence>
<protein>
    <recommendedName>
        <fullName evidence="2">DUF11 domain-containing protein</fullName>
    </recommendedName>
</protein>
<feature type="signal peptide" evidence="1">
    <location>
        <begin position="1"/>
        <end position="25"/>
    </location>
</feature>
<organism evidence="3 4">
    <name type="scientific">Streptosporangium fragile</name>
    <dbReference type="NCBI Taxonomy" id="46186"/>
    <lineage>
        <taxon>Bacteria</taxon>
        <taxon>Bacillati</taxon>
        <taxon>Actinomycetota</taxon>
        <taxon>Actinomycetes</taxon>
        <taxon>Streptosporangiales</taxon>
        <taxon>Streptosporangiaceae</taxon>
        <taxon>Streptosporangium</taxon>
    </lineage>
</organism>
<dbReference type="EMBL" id="BAAAVI010000037">
    <property type="protein sequence ID" value="GAA2884723.1"/>
    <property type="molecule type" value="Genomic_DNA"/>
</dbReference>
<name>A0ABN3W1F4_9ACTN</name>
<dbReference type="InterPro" id="IPR008966">
    <property type="entry name" value="Adhesion_dom_sf"/>
</dbReference>
<evidence type="ECO:0000259" key="2">
    <source>
        <dbReference type="Pfam" id="PF01345"/>
    </source>
</evidence>
<gene>
    <name evidence="3" type="ORF">GCM10010517_48150</name>
</gene>
<dbReference type="PANTHER" id="PTHR34819">
    <property type="entry name" value="LARGE CYSTEINE-RICH PERIPLASMIC PROTEIN OMCB"/>
    <property type="match status" value="1"/>
</dbReference>
<sequence>MRHIRRMCYPVAALAVLTGPLTVIGVTQAEAAQADSVRAVPRTALDPVRAALSAAPDPASCPGQVALVNGGFERPAGGGPVNFFPDASQDAPNAVPGWRTTATDHVMEIWTGPSNPTNTPPAEGRQFAELNANQVSTLYQDHATTPGAKLYWRLSHRGRQGVDTMSLNIGAPGSLVLQRTMSDGTGAWGTYTGTYTVPPGQTVTRFAFRSVSAAGGSRSVGNFLDDIFFGTAPCVVVTKAAIPEGPLDVGDVITYRLTARNEGGGTAENVRLTDAIPTGTSYVPGSLRVVDGPNAGVKTDAPGDDQAAFDRTTGKVSFSLGAGATGTAPGRLPNTNDLPGGTTVEFRVRVDRAAAGKQVVNQGVVTYENHLGPTPEPLTSTSGEAVTRINPAVDLSVVKSADLTRTTVGQTVTYRLAVRNAGPNDATGVTVKDVLPEGLAFVSATPSAGSYAPATGIWTVGALANGGTATLTIHAKATTAGKRTNVAVVGGDQKELDRADNVDVVKICVDREPSCSNCSSDRCGTCPSRAG</sequence>
<dbReference type="Gene3D" id="2.60.120.260">
    <property type="entry name" value="Galactose-binding domain-like"/>
    <property type="match status" value="1"/>
</dbReference>
<dbReference type="InterPro" id="IPR047589">
    <property type="entry name" value="DUF11_rpt"/>
</dbReference>
<dbReference type="RefSeq" id="WP_344975746.1">
    <property type="nucleotide sequence ID" value="NZ_BAAAVI010000037.1"/>
</dbReference>